<accession>A0A7V7KV42</accession>
<evidence type="ECO:0000259" key="6">
    <source>
        <dbReference type="SMART" id="SM00849"/>
    </source>
</evidence>
<evidence type="ECO:0000256" key="3">
    <source>
        <dbReference type="ARBA" id="ARBA00022801"/>
    </source>
</evidence>
<dbReference type="PANTHER" id="PTHR42978">
    <property type="entry name" value="QUORUM-QUENCHING LACTONASE YTNP-RELATED-RELATED"/>
    <property type="match status" value="1"/>
</dbReference>
<keyword evidence="5" id="KW-0732">Signal</keyword>
<dbReference type="GO" id="GO:0046872">
    <property type="term" value="F:metal ion binding"/>
    <property type="evidence" value="ECO:0007669"/>
    <property type="project" value="UniProtKB-KW"/>
</dbReference>
<dbReference type="InterPro" id="IPR036866">
    <property type="entry name" value="RibonucZ/Hydroxyglut_hydro"/>
</dbReference>
<evidence type="ECO:0000313" key="7">
    <source>
        <dbReference type="EMBL" id="KAA0691291.1"/>
    </source>
</evidence>
<dbReference type="Pfam" id="PF00753">
    <property type="entry name" value="Lactamase_B"/>
    <property type="match status" value="1"/>
</dbReference>
<comment type="caution">
    <text evidence="7">The sequence shown here is derived from an EMBL/GenBank/DDBJ whole genome shotgun (WGS) entry which is preliminary data.</text>
</comment>
<dbReference type="PANTHER" id="PTHR42978:SF6">
    <property type="entry name" value="QUORUM-QUENCHING LACTONASE YTNP-RELATED"/>
    <property type="match status" value="1"/>
</dbReference>
<feature type="signal peptide" evidence="5">
    <location>
        <begin position="1"/>
        <end position="34"/>
    </location>
</feature>
<evidence type="ECO:0000256" key="2">
    <source>
        <dbReference type="ARBA" id="ARBA00022723"/>
    </source>
</evidence>
<organism evidence="7 8">
    <name type="scientific">Halopseudomonas laoshanensis</name>
    <dbReference type="NCBI Taxonomy" id="2268758"/>
    <lineage>
        <taxon>Bacteria</taxon>
        <taxon>Pseudomonadati</taxon>
        <taxon>Pseudomonadota</taxon>
        <taxon>Gammaproteobacteria</taxon>
        <taxon>Pseudomonadales</taxon>
        <taxon>Pseudomonadaceae</taxon>
        <taxon>Halopseudomonas</taxon>
    </lineage>
</organism>
<keyword evidence="8" id="KW-1185">Reference proteome</keyword>
<dbReference type="InterPro" id="IPR051013">
    <property type="entry name" value="MBL_superfamily_lactonases"/>
</dbReference>
<comment type="similarity">
    <text evidence="1">Belongs to the metallo-beta-lactamase superfamily.</text>
</comment>
<gene>
    <name evidence="7" type="ORF">DT594_17065</name>
</gene>
<dbReference type="SUPFAM" id="SSF56281">
    <property type="entry name" value="Metallo-hydrolase/oxidoreductase"/>
    <property type="match status" value="1"/>
</dbReference>
<dbReference type="Proteomes" id="UP000463138">
    <property type="component" value="Unassembled WGS sequence"/>
</dbReference>
<name>A0A7V7KV42_9GAMM</name>
<dbReference type="Gene3D" id="3.60.15.10">
    <property type="entry name" value="Ribonuclease Z/Hydroxyacylglutathione hydrolase-like"/>
    <property type="match status" value="1"/>
</dbReference>
<evidence type="ECO:0000313" key="8">
    <source>
        <dbReference type="Proteomes" id="UP000463138"/>
    </source>
</evidence>
<evidence type="ECO:0000256" key="1">
    <source>
        <dbReference type="ARBA" id="ARBA00007749"/>
    </source>
</evidence>
<dbReference type="GO" id="GO:0016787">
    <property type="term" value="F:hydrolase activity"/>
    <property type="evidence" value="ECO:0007669"/>
    <property type="project" value="UniProtKB-KW"/>
</dbReference>
<keyword evidence="3 7" id="KW-0378">Hydrolase</keyword>
<dbReference type="SMART" id="SM00849">
    <property type="entry name" value="Lactamase_B"/>
    <property type="match status" value="1"/>
</dbReference>
<feature type="chain" id="PRO_5031250621" evidence="5">
    <location>
        <begin position="35"/>
        <end position="334"/>
    </location>
</feature>
<protein>
    <submittedName>
        <fullName evidence="7">MBL fold metallo-hydrolase</fullName>
    </submittedName>
</protein>
<dbReference type="RefSeq" id="WP_149334150.1">
    <property type="nucleotide sequence ID" value="NZ_QOVF01000008.1"/>
</dbReference>
<dbReference type="InterPro" id="IPR001279">
    <property type="entry name" value="Metallo-B-lactamas"/>
</dbReference>
<keyword evidence="4" id="KW-0862">Zinc</keyword>
<dbReference type="EMBL" id="QOVF01000008">
    <property type="protein sequence ID" value="KAA0691291.1"/>
    <property type="molecule type" value="Genomic_DNA"/>
</dbReference>
<evidence type="ECO:0000256" key="4">
    <source>
        <dbReference type="ARBA" id="ARBA00022833"/>
    </source>
</evidence>
<sequence>MTYASPFSCHKLICALATLCIGIAASLPISQAVAAPVGKQNTQVPGYYRMAVGDFEVTALYDGFIDLDPALLKSIDAEDMQSLLAKMFVESERGIQTAVNAYLVNTGSNLILVDVGAAQCFGPTLGVIKTNLEASGYSVEQVDTVLLTHLHADHACGLRNADGTATYPNATVHVPRAEAQFWLSKEVAASMPEAMQPFFQMAQASVEPYVAKKRLQQYGRDAELMLGLSTIPTGGHTPGHSAYMFRSEGQSLMIWGDLVHSHAVQFARPEVTIEFDVDSAKALQTRKRVFNDAADDSFWVAGAHLPFPGLGHVRREGEAFAWVPVEFGPLRSDR</sequence>
<dbReference type="CDD" id="cd07720">
    <property type="entry name" value="OPHC2-like_MBL-fold"/>
    <property type="match status" value="1"/>
</dbReference>
<evidence type="ECO:0000256" key="5">
    <source>
        <dbReference type="SAM" id="SignalP"/>
    </source>
</evidence>
<keyword evidence="2" id="KW-0479">Metal-binding</keyword>
<proteinExistence type="inferred from homology"/>
<dbReference type="AlphaFoldDB" id="A0A7V7KV42"/>
<dbReference type="OrthoDB" id="5443440at2"/>
<reference evidence="7 8" key="1">
    <citation type="submission" date="2018-07" db="EMBL/GenBank/DDBJ databases">
        <title>Pseudomonas laoshanensis sp. nov., isolated from soil.</title>
        <authorList>
            <person name="Sun J."/>
            <person name="Yu L."/>
            <person name="Wang M."/>
            <person name="Zhang C."/>
        </authorList>
    </citation>
    <scope>NUCLEOTIDE SEQUENCE [LARGE SCALE GENOMIC DNA]</scope>
    <source>
        <strain evidence="7 8">Y22</strain>
    </source>
</reference>
<feature type="domain" description="Metallo-beta-lactamase" evidence="6">
    <location>
        <begin position="98"/>
        <end position="304"/>
    </location>
</feature>